<dbReference type="Pfam" id="PF03447">
    <property type="entry name" value="NAD_binding_3"/>
    <property type="match status" value="1"/>
</dbReference>
<dbReference type="Gene3D" id="3.40.50.720">
    <property type="entry name" value="NAD(P)-binding Rossmann-like Domain"/>
    <property type="match status" value="1"/>
</dbReference>
<dbReference type="AlphaFoldDB" id="A0A9D1LDK9"/>
<dbReference type="InterPro" id="IPR005106">
    <property type="entry name" value="Asp/hSer_DH_NAD-bd"/>
</dbReference>
<reference evidence="15" key="2">
    <citation type="journal article" date="2021" name="PeerJ">
        <title>Extensive microbial diversity within the chicken gut microbiome revealed by metagenomics and culture.</title>
        <authorList>
            <person name="Gilroy R."/>
            <person name="Ravi A."/>
            <person name="Getino M."/>
            <person name="Pursley I."/>
            <person name="Horton D.L."/>
            <person name="Alikhan N.F."/>
            <person name="Baker D."/>
            <person name="Gharbi K."/>
            <person name="Hall N."/>
            <person name="Watson M."/>
            <person name="Adriaenssens E.M."/>
            <person name="Foster-Nyarko E."/>
            <person name="Jarju S."/>
            <person name="Secka A."/>
            <person name="Antonio M."/>
            <person name="Oren A."/>
            <person name="Chaudhuri R.R."/>
            <person name="La Ragione R."/>
            <person name="Hildebrand F."/>
            <person name="Pallen M.J."/>
        </authorList>
    </citation>
    <scope>NUCLEOTIDE SEQUENCE</scope>
    <source>
        <strain evidence="15">7463</strain>
    </source>
</reference>
<evidence type="ECO:0000256" key="9">
    <source>
        <dbReference type="ARBA" id="ARBA00023167"/>
    </source>
</evidence>
<gene>
    <name evidence="15" type="ORF">IAC56_00250</name>
</gene>
<dbReference type="EMBL" id="DVMY01000006">
    <property type="protein sequence ID" value="HIU36703.1"/>
    <property type="molecule type" value="Genomic_DNA"/>
</dbReference>
<evidence type="ECO:0000259" key="13">
    <source>
        <dbReference type="Pfam" id="PF00742"/>
    </source>
</evidence>
<evidence type="ECO:0000256" key="12">
    <source>
        <dbReference type="RuleBase" id="RU004171"/>
    </source>
</evidence>
<comment type="pathway">
    <text evidence="1">Amino-acid biosynthesis; L-threonine biosynthesis; L-threonine from L-aspartate: step 3/5.</text>
</comment>
<evidence type="ECO:0000256" key="1">
    <source>
        <dbReference type="ARBA" id="ARBA00005056"/>
    </source>
</evidence>
<protein>
    <recommendedName>
        <fullName evidence="5">Homoserine dehydrogenase</fullName>
        <ecNumber evidence="4">1.1.1.3</ecNumber>
    </recommendedName>
</protein>
<feature type="domain" description="Aspartate/homoserine dehydrogenase NAD-binding" evidence="14">
    <location>
        <begin position="11"/>
        <end position="129"/>
    </location>
</feature>
<dbReference type="PIRSF" id="PIRSF000098">
    <property type="entry name" value="Homoser_dehydrog"/>
    <property type="match status" value="1"/>
</dbReference>
<dbReference type="InterPro" id="IPR001342">
    <property type="entry name" value="HDH_cat"/>
</dbReference>
<dbReference type="Proteomes" id="UP000824083">
    <property type="component" value="Unassembled WGS sequence"/>
</dbReference>
<sequence>MPEKLYIGMAGFGTVGRGVYTVLKRNAEIIERRSGHALEIKTIVCRDIKKAHDFANEANIVNDLNAIIDDPEISIAVEVMGGIKPAKSFILNAIRNGKDVVTANKALLATHGDEIFREAQKHNRRVYFEASVAGGIPIIKALREGLAANQIFEITGILNGTCNYILSSMHQSPVSFEDALKEAQKLGYAEADPTFDIEGLDTGHKLTILSALAFGTPYQFDSSRVCGITSVSSTDVKYAQKFGFVIKLLAIARKNKDNISFSVSPTLVPENTFLAHVNAAMNAVEIKSDALGTSFYYGAGAGGEPTASAVLADLVDLARGNQVSMPLSEANSVALMPIDAVNDKNYIRLHAPLINEKAGLVEQIFKQFDIRIDKEMSEENNLVFITHECSENRFSSALDRIRRSFGETIAIHVMKIKK</sequence>
<dbReference type="Pfam" id="PF00742">
    <property type="entry name" value="Homoserine_dh"/>
    <property type="match status" value="1"/>
</dbReference>
<proteinExistence type="inferred from homology"/>
<dbReference type="InterPro" id="IPR036291">
    <property type="entry name" value="NAD(P)-bd_dom_sf"/>
</dbReference>
<comment type="caution">
    <text evidence="15">The sequence shown here is derived from an EMBL/GenBank/DDBJ whole genome shotgun (WGS) entry which is preliminary data.</text>
</comment>
<dbReference type="EC" id="1.1.1.3" evidence="4"/>
<evidence type="ECO:0000256" key="2">
    <source>
        <dbReference type="ARBA" id="ARBA00005062"/>
    </source>
</evidence>
<comment type="similarity">
    <text evidence="3 12">Belongs to the homoserine dehydrogenase family.</text>
</comment>
<dbReference type="GO" id="GO:0009086">
    <property type="term" value="P:methionine biosynthetic process"/>
    <property type="evidence" value="ECO:0007669"/>
    <property type="project" value="UniProtKB-KW"/>
</dbReference>
<dbReference type="SUPFAM" id="SSF55347">
    <property type="entry name" value="Glyceraldehyde-3-phosphate dehydrogenase-like, C-terminal domain"/>
    <property type="match status" value="1"/>
</dbReference>
<feature type="domain" description="Homoserine dehydrogenase catalytic" evidence="13">
    <location>
        <begin position="137"/>
        <end position="315"/>
    </location>
</feature>
<feature type="binding site" evidence="11">
    <location>
        <position position="105"/>
    </location>
    <ligand>
        <name>NADPH</name>
        <dbReference type="ChEBI" id="CHEBI:57783"/>
    </ligand>
</feature>
<dbReference type="PANTHER" id="PTHR43331:SF1">
    <property type="entry name" value="HOMOSERINE DEHYDROGENASE"/>
    <property type="match status" value="1"/>
</dbReference>
<dbReference type="GO" id="GO:0009088">
    <property type="term" value="P:threonine biosynthetic process"/>
    <property type="evidence" value="ECO:0007669"/>
    <property type="project" value="UniProtKB-KW"/>
</dbReference>
<accession>A0A9D1LDK9</accession>
<keyword evidence="6" id="KW-0028">Amino-acid biosynthesis</keyword>
<dbReference type="PROSITE" id="PS01042">
    <property type="entry name" value="HOMOSER_DHGENASE"/>
    <property type="match status" value="1"/>
</dbReference>
<evidence type="ECO:0000256" key="6">
    <source>
        <dbReference type="ARBA" id="ARBA00022605"/>
    </source>
</evidence>
<evidence type="ECO:0000256" key="4">
    <source>
        <dbReference type="ARBA" id="ARBA00013213"/>
    </source>
</evidence>
<dbReference type="GO" id="GO:0050661">
    <property type="term" value="F:NADP binding"/>
    <property type="evidence" value="ECO:0007669"/>
    <property type="project" value="InterPro"/>
</dbReference>
<dbReference type="FunFam" id="3.30.360.10:FF:000005">
    <property type="entry name" value="Homoserine dehydrogenase"/>
    <property type="match status" value="1"/>
</dbReference>
<dbReference type="Gene3D" id="3.30.360.10">
    <property type="entry name" value="Dihydrodipicolinate Reductase, domain 2"/>
    <property type="match status" value="1"/>
</dbReference>
<evidence type="ECO:0000259" key="14">
    <source>
        <dbReference type="Pfam" id="PF03447"/>
    </source>
</evidence>
<comment type="pathway">
    <text evidence="2">Amino-acid biosynthesis; L-methionine biosynthesis via de novo pathway; L-homoserine from L-aspartate: step 3/3.</text>
</comment>
<keyword evidence="9" id="KW-0486">Methionine biosynthesis</keyword>
<keyword evidence="11" id="KW-0521">NADP</keyword>
<name>A0A9D1LDK9_9BURK</name>
<dbReference type="Gene3D" id="3.30.70.260">
    <property type="match status" value="1"/>
</dbReference>
<dbReference type="InterPro" id="IPR019811">
    <property type="entry name" value="HDH_CS"/>
</dbReference>
<dbReference type="SUPFAM" id="SSF51735">
    <property type="entry name" value="NAD(P)-binding Rossmann-fold domains"/>
    <property type="match status" value="1"/>
</dbReference>
<organism evidence="15 16">
    <name type="scientific">Candidatus Aphodousia faecigallinarum</name>
    <dbReference type="NCBI Taxonomy" id="2840677"/>
    <lineage>
        <taxon>Bacteria</taxon>
        <taxon>Pseudomonadati</taxon>
        <taxon>Pseudomonadota</taxon>
        <taxon>Betaproteobacteria</taxon>
        <taxon>Burkholderiales</taxon>
        <taxon>Sutterellaceae</taxon>
        <taxon>Sutterellaceae incertae sedis</taxon>
        <taxon>Candidatus Aphodousia</taxon>
    </lineage>
</organism>
<evidence type="ECO:0000256" key="10">
    <source>
        <dbReference type="PIRSR" id="PIRSR000098-1"/>
    </source>
</evidence>
<evidence type="ECO:0000256" key="11">
    <source>
        <dbReference type="PIRSR" id="PIRSR000098-2"/>
    </source>
</evidence>
<reference evidence="15" key="1">
    <citation type="submission" date="2020-10" db="EMBL/GenBank/DDBJ databases">
        <authorList>
            <person name="Gilroy R."/>
        </authorList>
    </citation>
    <scope>NUCLEOTIDE SEQUENCE</scope>
    <source>
        <strain evidence="15">7463</strain>
    </source>
</reference>
<evidence type="ECO:0000256" key="8">
    <source>
        <dbReference type="ARBA" id="ARBA00023002"/>
    </source>
</evidence>
<evidence type="ECO:0000256" key="5">
    <source>
        <dbReference type="ARBA" id="ARBA00013376"/>
    </source>
</evidence>
<dbReference type="PANTHER" id="PTHR43331">
    <property type="entry name" value="HOMOSERINE DEHYDROGENASE"/>
    <property type="match status" value="1"/>
</dbReference>
<feature type="binding site" evidence="11">
    <location>
        <position position="190"/>
    </location>
    <ligand>
        <name>L-homoserine</name>
        <dbReference type="ChEBI" id="CHEBI:57476"/>
    </ligand>
</feature>
<dbReference type="NCBIfam" id="NF004976">
    <property type="entry name" value="PRK06349.1"/>
    <property type="match status" value="1"/>
</dbReference>
<keyword evidence="8" id="KW-0560">Oxidoreductase</keyword>
<evidence type="ECO:0000313" key="16">
    <source>
        <dbReference type="Proteomes" id="UP000824083"/>
    </source>
</evidence>
<feature type="active site" description="Proton donor" evidence="10">
    <location>
        <position position="205"/>
    </location>
</feature>
<evidence type="ECO:0000256" key="7">
    <source>
        <dbReference type="ARBA" id="ARBA00022697"/>
    </source>
</evidence>
<dbReference type="GO" id="GO:0004412">
    <property type="term" value="F:homoserine dehydrogenase activity"/>
    <property type="evidence" value="ECO:0007669"/>
    <property type="project" value="UniProtKB-EC"/>
</dbReference>
<dbReference type="InterPro" id="IPR016204">
    <property type="entry name" value="HDH"/>
</dbReference>
<evidence type="ECO:0000256" key="3">
    <source>
        <dbReference type="ARBA" id="ARBA00006753"/>
    </source>
</evidence>
<evidence type="ECO:0000313" key="15">
    <source>
        <dbReference type="EMBL" id="HIU36703.1"/>
    </source>
</evidence>
<keyword evidence="7" id="KW-0791">Threonine biosynthesis</keyword>